<evidence type="ECO:0000256" key="1">
    <source>
        <dbReference type="SAM" id="SignalP"/>
    </source>
</evidence>
<evidence type="ECO:0008006" key="4">
    <source>
        <dbReference type="Google" id="ProtNLM"/>
    </source>
</evidence>
<dbReference type="OrthoDB" id="333971at2"/>
<accession>A0A495PWN6</accession>
<dbReference type="EMBL" id="RBLG01000001">
    <property type="protein sequence ID" value="RKS55552.1"/>
    <property type="molecule type" value="Genomic_DNA"/>
</dbReference>
<dbReference type="RefSeq" id="WP_121344358.1">
    <property type="nucleotide sequence ID" value="NZ_RBLG01000001.1"/>
</dbReference>
<proteinExistence type="predicted"/>
<dbReference type="SUPFAM" id="SSF56300">
    <property type="entry name" value="Metallo-dependent phosphatases"/>
    <property type="match status" value="1"/>
</dbReference>
<name>A0A495PWN6_9FLAO</name>
<comment type="caution">
    <text evidence="2">The sequence shown here is derived from an EMBL/GenBank/DDBJ whole genome shotgun (WGS) entry which is preliminary data.</text>
</comment>
<evidence type="ECO:0000313" key="2">
    <source>
        <dbReference type="EMBL" id="RKS55552.1"/>
    </source>
</evidence>
<sequence length="1202" mass="138146">MHKSTTLRSSHRIFNFSNFSLLFLFSIFSSGFAQDKSATQGKEVAHTFYITANTALDKNDKTSQEVLNGIIKSSEEDKDATLLIVGNITKKGYPSKDDAQKKTEAYLKNSLLDPIDKFNGNVIFTPGVNEWNKKGHISIDDLESFLQDNSKAKFWPNDGCPIESEEINDDVALIMIDSQWYLENWDDHPYINNKCEIKTREQFFAEFRDELKDNYGKTVIVAVHHPILSSTKYGFIKKVAGFSDQTYQNAEQSKLHNILEATAREFDDVIFVSGNDKNLQYLDHHEVPQIISGAAAKTQNARAEKKGHFASDKNGYAKLILFKDGSSLVRFYESTATDSKFLFEKEIQRKRTSLDEVSYKPKDTYGKTAVSSVYTKEETDKTGLYKWVWGEHYRDIYSKPINAPVLFLDDLPGNVKPITEGGGHQSRSLRLINDSENEYTLRALRKSAIRFIQNNVKEHYLGDIVENTVAERIVMDYYTTAHPYAPYALNDLMDDVDILHVSPKIYYVPKQEALGVFNDEYGDELYMLEEHVGDENKNMEIFGTPDDILSSSDLRLELLESKDASVDEREYIKSRIFDMLVGDWDRHDDQFRWAEFQEEDDKKVYKVIPRDRDQAFSKYDGPIISLLKLGFPPFRAMQSFNSSIKSVKWFNTAGYPMDNMIIQTSSWQDWEEQVKFIQANITDAKIEDAFNNVPEEVQDESIVNIKKNLKIRRDNLMAVARNYYEYLNKFNVITGTDKEDKFLITRKKDGITDIQISSKDEVVFENSYNSKETKEIWIYGLDGDDEFKIEGKGNDLIKLKVLGGEENDIYNFENSRKTKLYDYKSKDNTIEKAGKKWLVDSYEINNYNFTKRKTTQNSIFPVVGFSSDAGVNVGVSDTYTTYGLVKNPFTTQHTLGVNYFFDTQGLELSYFGEFAHIFYNWNLGIDAYYTSPNFTLNYFGSGNETVYDDSDVDLDYNRVNIEQWHFAPSLIWTNRRGSRFQFSTMLESLEVERDTKRFIGDRFQANNDVFEDQIYAGAEVNYNYLNKRKNPAYPTLGMEFDLTAGYKINIDDNDNELGYVKPSISIDYPLHSSGIIVLATKIGGEVIISDKYEFYHAAMLGGNDNLRAFRNQRFNGKSSFYQSTDLRIGLGKIKTSFIPLRFGLTGGFDYGRVWVNNDNSKDWHTSYGGSVFINGFSAFTGNVGYYTSEEGNRVVFTFGFKF</sequence>
<evidence type="ECO:0000313" key="3">
    <source>
        <dbReference type="Proteomes" id="UP000276282"/>
    </source>
</evidence>
<dbReference type="AlphaFoldDB" id="A0A495PWN6"/>
<dbReference type="InterPro" id="IPR029052">
    <property type="entry name" value="Metallo-depent_PP-like"/>
</dbReference>
<keyword evidence="3" id="KW-1185">Reference proteome</keyword>
<dbReference type="Gene3D" id="3.60.21.10">
    <property type="match status" value="1"/>
</dbReference>
<dbReference type="Proteomes" id="UP000276282">
    <property type="component" value="Unassembled WGS sequence"/>
</dbReference>
<keyword evidence="1" id="KW-0732">Signal</keyword>
<organism evidence="2 3">
    <name type="scientific">Gillisia mitskevichiae</name>
    <dbReference type="NCBI Taxonomy" id="270921"/>
    <lineage>
        <taxon>Bacteria</taxon>
        <taxon>Pseudomonadati</taxon>
        <taxon>Bacteroidota</taxon>
        <taxon>Flavobacteriia</taxon>
        <taxon>Flavobacteriales</taxon>
        <taxon>Flavobacteriaceae</taxon>
        <taxon>Gillisia</taxon>
    </lineage>
</organism>
<protein>
    <recommendedName>
        <fullName evidence="4">Calcineurin-like phosphoesterase family protein</fullName>
    </recommendedName>
</protein>
<feature type="signal peptide" evidence="1">
    <location>
        <begin position="1"/>
        <end position="33"/>
    </location>
</feature>
<gene>
    <name evidence="2" type="ORF">BC962_0517</name>
</gene>
<feature type="chain" id="PRO_5019783959" description="Calcineurin-like phosphoesterase family protein" evidence="1">
    <location>
        <begin position="34"/>
        <end position="1202"/>
    </location>
</feature>
<reference evidence="2 3" key="1">
    <citation type="submission" date="2018-10" db="EMBL/GenBank/DDBJ databases">
        <title>Genomic Encyclopedia of Archaeal and Bacterial Type Strains, Phase II (KMG-II): from individual species to whole genera.</title>
        <authorList>
            <person name="Goeker M."/>
        </authorList>
    </citation>
    <scope>NUCLEOTIDE SEQUENCE [LARGE SCALE GENOMIC DNA]</scope>
    <source>
        <strain evidence="2 3">DSM 19839</strain>
    </source>
</reference>